<evidence type="ECO:0000313" key="2">
    <source>
        <dbReference type="EMBL" id="BAQ17320.1"/>
    </source>
</evidence>
<dbReference type="OrthoDB" id="7855377at2"/>
<dbReference type="KEGG" id="mcg:GL4_1868"/>
<dbReference type="AlphaFoldDB" id="A0A0A8K327"/>
<accession>A0A0A8K327</accession>
<name>A0A0A8K327_9HYPH</name>
<sequence length="198" mass="21687">MNSDTDPAKIHIDLRRGVIEAEGDAAFVKEVYEDFKAKVLEAKLEPLAPQPSSSMALNPPPEIDQPTAKTKGKTKNKAKGKGAASAKNGKLDKDLNLYGGDGAPSLKDYLAGFEVKNNKHKNVVFISYLKDKLELEPINIDHIFTCYHVVDKLPKALRQSLYDTGADGYIYFSVDDPDITLAPGGMNWLKDNVKPQAA</sequence>
<dbReference type="HOGENOM" id="CLU_1407277_0_0_5"/>
<evidence type="ECO:0000313" key="3">
    <source>
        <dbReference type="Proteomes" id="UP000031643"/>
    </source>
</evidence>
<feature type="compositionally biased region" description="Basic residues" evidence="1">
    <location>
        <begin position="70"/>
        <end position="80"/>
    </location>
</feature>
<dbReference type="EMBL" id="AP014648">
    <property type="protein sequence ID" value="BAQ17320.1"/>
    <property type="molecule type" value="Genomic_DNA"/>
</dbReference>
<proteinExistence type="predicted"/>
<dbReference type="RefSeq" id="WP_045366803.1">
    <property type="nucleotide sequence ID" value="NZ_AP014648.1"/>
</dbReference>
<protein>
    <submittedName>
        <fullName evidence="2">Uncharacterized protein</fullName>
    </submittedName>
</protein>
<evidence type="ECO:0000256" key="1">
    <source>
        <dbReference type="SAM" id="MobiDB-lite"/>
    </source>
</evidence>
<organism evidence="2 3">
    <name type="scientific">Methyloceanibacter caenitepidi</name>
    <dbReference type="NCBI Taxonomy" id="1384459"/>
    <lineage>
        <taxon>Bacteria</taxon>
        <taxon>Pseudomonadati</taxon>
        <taxon>Pseudomonadota</taxon>
        <taxon>Alphaproteobacteria</taxon>
        <taxon>Hyphomicrobiales</taxon>
        <taxon>Hyphomicrobiaceae</taxon>
        <taxon>Methyloceanibacter</taxon>
    </lineage>
</organism>
<keyword evidence="3" id="KW-1185">Reference proteome</keyword>
<feature type="region of interest" description="Disordered" evidence="1">
    <location>
        <begin position="48"/>
        <end position="87"/>
    </location>
</feature>
<reference evidence="2 3" key="1">
    <citation type="submission" date="2014-09" db="EMBL/GenBank/DDBJ databases">
        <title>Genome sequencing of Methyloceanibacter caenitepidi Gela4.</title>
        <authorList>
            <person name="Takeuchi M."/>
            <person name="Susumu S."/>
            <person name="Kamagata Y."/>
            <person name="Oshima K."/>
            <person name="Hattori M."/>
            <person name="Iwasaki W."/>
        </authorList>
    </citation>
    <scope>NUCLEOTIDE SEQUENCE [LARGE SCALE GENOMIC DNA]</scope>
    <source>
        <strain evidence="2 3">Gela4</strain>
    </source>
</reference>
<dbReference type="Proteomes" id="UP000031643">
    <property type="component" value="Chromosome"/>
</dbReference>
<gene>
    <name evidence="2" type="ORF">GL4_1868</name>
</gene>